<proteinExistence type="predicted"/>
<dbReference type="Proteomes" id="UP000198251">
    <property type="component" value="Chromosome I"/>
</dbReference>
<accession>A0A1C5G496</accession>
<dbReference type="AlphaFoldDB" id="A0A1C5G496"/>
<evidence type="ECO:0000256" key="1">
    <source>
        <dbReference type="SAM" id="MobiDB-lite"/>
    </source>
</evidence>
<gene>
    <name evidence="2" type="ORF">GA0070610_0766</name>
</gene>
<reference evidence="2 3" key="1">
    <citation type="submission" date="2016-06" db="EMBL/GenBank/DDBJ databases">
        <authorList>
            <person name="Kjaerup R.B."/>
            <person name="Dalgaard T.S."/>
            <person name="Juul-Madsen H.R."/>
        </authorList>
    </citation>
    <scope>NUCLEOTIDE SEQUENCE [LARGE SCALE GENOMIC DNA]</scope>
    <source>
        <strain evidence="2 3">DSM 43913</strain>
    </source>
</reference>
<feature type="compositionally biased region" description="Basic and acidic residues" evidence="1">
    <location>
        <begin position="60"/>
        <end position="69"/>
    </location>
</feature>
<feature type="region of interest" description="Disordered" evidence="1">
    <location>
        <begin position="1"/>
        <end position="69"/>
    </location>
</feature>
<name>A0A1C5G496_MICEH</name>
<keyword evidence="3" id="KW-1185">Reference proteome</keyword>
<sequence>MSHHEEEHEKLPALGQPPGGRDTLPEPDFANEHDRTAVDRDIITGADADEREPETSRGWAGEDHGTTPT</sequence>
<evidence type="ECO:0000313" key="3">
    <source>
        <dbReference type="Proteomes" id="UP000198251"/>
    </source>
</evidence>
<dbReference type="GeneID" id="95800657"/>
<organism evidence="2 3">
    <name type="scientific">Micromonospora echinofusca</name>
    <dbReference type="NCBI Taxonomy" id="47858"/>
    <lineage>
        <taxon>Bacteria</taxon>
        <taxon>Bacillati</taxon>
        <taxon>Actinomycetota</taxon>
        <taxon>Actinomycetes</taxon>
        <taxon>Micromonosporales</taxon>
        <taxon>Micromonosporaceae</taxon>
        <taxon>Micromonospora</taxon>
    </lineage>
</organism>
<dbReference type="RefSeq" id="WP_088998736.1">
    <property type="nucleotide sequence ID" value="NZ_JBEPBY010000020.1"/>
</dbReference>
<evidence type="ECO:0000313" key="2">
    <source>
        <dbReference type="EMBL" id="SCG14560.1"/>
    </source>
</evidence>
<feature type="compositionally biased region" description="Basic and acidic residues" evidence="1">
    <location>
        <begin position="1"/>
        <end position="11"/>
    </location>
</feature>
<feature type="compositionally biased region" description="Basic and acidic residues" evidence="1">
    <location>
        <begin position="30"/>
        <end position="42"/>
    </location>
</feature>
<protein>
    <submittedName>
        <fullName evidence="2">Uncharacterized protein</fullName>
    </submittedName>
</protein>
<dbReference type="EMBL" id="LT607733">
    <property type="protein sequence ID" value="SCG14560.1"/>
    <property type="molecule type" value="Genomic_DNA"/>
</dbReference>